<keyword evidence="1" id="KW-0805">Transcription regulation</keyword>
<accession>A0A0T6LWW7</accession>
<sequence>MDALISHPQDSDLTVSERVERWRDYCLRLPVPVHVDPDLSHGFRVEMARADLGPVQALAMAVSSSEVRRTPHLIRRSSPDMLQLDLLLEGDTVLRQNRADVSLSSYGLVLYDASRPYRISSTATGDAVRGVVVTFPRRLLPLGDHQVEQSLATPLPLHDGPGALLSGYLQGLMANRRHYETCNADHLGSAVIDLLAALLSDRLDTEAALLPEARQRALRLQVRGFILRHLSDPRLDPANIAAAHHISVRYLHKLFQDEELKVADWIRQRRLERCRRDLGDPALLERPVHAIATHWGFPNAAHFSRAFRAAYDLSPSDYRNLALRHRSLHAEAIHLHGASTTF</sequence>
<comment type="caution">
    <text evidence="5">The sequence shown here is derived from an EMBL/GenBank/DDBJ whole genome shotgun (WGS) entry which is preliminary data.</text>
</comment>
<dbReference type="SUPFAM" id="SSF46689">
    <property type="entry name" value="Homeodomain-like"/>
    <property type="match status" value="1"/>
</dbReference>
<dbReference type="GO" id="GO:0003700">
    <property type="term" value="F:DNA-binding transcription factor activity"/>
    <property type="evidence" value="ECO:0007669"/>
    <property type="project" value="InterPro"/>
</dbReference>
<dbReference type="RefSeq" id="WP_018381562.1">
    <property type="nucleotide sequence ID" value="NZ_LLZU01000005.1"/>
</dbReference>
<dbReference type="InterPro" id="IPR035418">
    <property type="entry name" value="AraC-bd_2"/>
</dbReference>
<dbReference type="InterPro" id="IPR050204">
    <property type="entry name" value="AraC_XylS_family_regulators"/>
</dbReference>
<name>A0A0T6LWW7_WENVI</name>
<dbReference type="EMBL" id="LLZU01000005">
    <property type="protein sequence ID" value="KRV50549.1"/>
    <property type="molecule type" value="Genomic_DNA"/>
</dbReference>
<dbReference type="OrthoDB" id="9799345at2"/>
<evidence type="ECO:0000256" key="2">
    <source>
        <dbReference type="ARBA" id="ARBA00023125"/>
    </source>
</evidence>
<gene>
    <name evidence="5" type="ORF">AQ490_15885</name>
</gene>
<dbReference type="InterPro" id="IPR020449">
    <property type="entry name" value="Tscrpt_reg_AraC-type_HTH"/>
</dbReference>
<dbReference type="PANTHER" id="PTHR46796:SF6">
    <property type="entry name" value="ARAC SUBFAMILY"/>
    <property type="match status" value="1"/>
</dbReference>
<dbReference type="Pfam" id="PF12833">
    <property type="entry name" value="HTH_18"/>
    <property type="match status" value="1"/>
</dbReference>
<keyword evidence="6" id="KW-1185">Reference proteome</keyword>
<protein>
    <recommendedName>
        <fullName evidence="4">HTH araC/xylS-type domain-containing protein</fullName>
    </recommendedName>
</protein>
<evidence type="ECO:0000313" key="5">
    <source>
        <dbReference type="EMBL" id="KRV50549.1"/>
    </source>
</evidence>
<dbReference type="InterPro" id="IPR018060">
    <property type="entry name" value="HTH_AraC"/>
</dbReference>
<feature type="domain" description="HTH araC/xylS-type" evidence="4">
    <location>
        <begin position="220"/>
        <end position="321"/>
    </location>
</feature>
<dbReference type="PROSITE" id="PS01124">
    <property type="entry name" value="HTH_ARAC_FAMILY_2"/>
    <property type="match status" value="1"/>
</dbReference>
<dbReference type="eggNOG" id="COG2207">
    <property type="taxonomic scope" value="Bacteria"/>
</dbReference>
<dbReference type="PRINTS" id="PR00032">
    <property type="entry name" value="HTHARAC"/>
</dbReference>
<dbReference type="Pfam" id="PF14525">
    <property type="entry name" value="AraC_binding_2"/>
    <property type="match status" value="1"/>
</dbReference>
<dbReference type="GO" id="GO:0043565">
    <property type="term" value="F:sequence-specific DNA binding"/>
    <property type="evidence" value="ECO:0007669"/>
    <property type="project" value="InterPro"/>
</dbReference>
<dbReference type="Gene3D" id="1.10.10.60">
    <property type="entry name" value="Homeodomain-like"/>
    <property type="match status" value="1"/>
</dbReference>
<evidence type="ECO:0000259" key="4">
    <source>
        <dbReference type="PROSITE" id="PS01124"/>
    </source>
</evidence>
<keyword evidence="3" id="KW-0804">Transcription</keyword>
<dbReference type="Proteomes" id="UP000050867">
    <property type="component" value="Unassembled WGS sequence"/>
</dbReference>
<reference evidence="5 6" key="1">
    <citation type="submission" date="2015-10" db="EMBL/GenBank/DDBJ databases">
        <title>Draft genome sequence of pyrrolomycin-producing Streptomyces vitaminophilus.</title>
        <authorList>
            <person name="Graham D.E."/>
            <person name="Mahan K.M."/>
            <person name="Klingeman D.M."/>
            <person name="Hettich R.L."/>
            <person name="Parry R.J."/>
        </authorList>
    </citation>
    <scope>NUCLEOTIDE SEQUENCE [LARGE SCALE GENOMIC DNA]</scope>
    <source>
        <strain evidence="5 6">ATCC 31673</strain>
    </source>
</reference>
<dbReference type="InterPro" id="IPR009057">
    <property type="entry name" value="Homeodomain-like_sf"/>
</dbReference>
<evidence type="ECO:0000256" key="1">
    <source>
        <dbReference type="ARBA" id="ARBA00023015"/>
    </source>
</evidence>
<evidence type="ECO:0000313" key="6">
    <source>
        <dbReference type="Proteomes" id="UP000050867"/>
    </source>
</evidence>
<proteinExistence type="predicted"/>
<organism evidence="5 6">
    <name type="scientific">Wenjunlia vitaminophila</name>
    <name type="common">Streptomyces vitaminophilus</name>
    <dbReference type="NCBI Taxonomy" id="76728"/>
    <lineage>
        <taxon>Bacteria</taxon>
        <taxon>Bacillati</taxon>
        <taxon>Actinomycetota</taxon>
        <taxon>Actinomycetes</taxon>
        <taxon>Kitasatosporales</taxon>
        <taxon>Streptomycetaceae</taxon>
        <taxon>Wenjunlia</taxon>
    </lineage>
</organism>
<dbReference type="STRING" id="76728.AQ490_15885"/>
<evidence type="ECO:0000256" key="3">
    <source>
        <dbReference type="ARBA" id="ARBA00023163"/>
    </source>
</evidence>
<keyword evidence="2" id="KW-0238">DNA-binding</keyword>
<dbReference type="AlphaFoldDB" id="A0A0T6LWW7"/>
<dbReference type="PANTHER" id="PTHR46796">
    <property type="entry name" value="HTH-TYPE TRANSCRIPTIONAL ACTIVATOR RHAS-RELATED"/>
    <property type="match status" value="1"/>
</dbReference>
<dbReference type="SMART" id="SM00342">
    <property type="entry name" value="HTH_ARAC"/>
    <property type="match status" value="1"/>
</dbReference>